<protein>
    <submittedName>
        <fullName evidence="2">FkbM family methyltransferase</fullName>
    </submittedName>
</protein>
<dbReference type="PANTHER" id="PTHR34203">
    <property type="entry name" value="METHYLTRANSFERASE, FKBM FAMILY PROTEIN"/>
    <property type="match status" value="1"/>
</dbReference>
<organism evidence="2 3">
    <name type="scientific">Candidatus Opimibacter skivensis</name>
    <dbReference type="NCBI Taxonomy" id="2982028"/>
    <lineage>
        <taxon>Bacteria</taxon>
        <taxon>Pseudomonadati</taxon>
        <taxon>Bacteroidota</taxon>
        <taxon>Saprospiria</taxon>
        <taxon>Saprospirales</taxon>
        <taxon>Saprospiraceae</taxon>
        <taxon>Candidatus Opimibacter</taxon>
    </lineage>
</organism>
<keyword evidence="2" id="KW-0489">Methyltransferase</keyword>
<dbReference type="GO" id="GO:0008168">
    <property type="term" value="F:methyltransferase activity"/>
    <property type="evidence" value="ECO:0007669"/>
    <property type="project" value="UniProtKB-KW"/>
</dbReference>
<dbReference type="AlphaFoldDB" id="A0A9D7SZT3"/>
<feature type="domain" description="Methyltransferase FkbM" evidence="1">
    <location>
        <begin position="42"/>
        <end position="202"/>
    </location>
</feature>
<dbReference type="Gene3D" id="3.40.50.150">
    <property type="entry name" value="Vaccinia Virus protein VP39"/>
    <property type="match status" value="1"/>
</dbReference>
<evidence type="ECO:0000313" key="2">
    <source>
        <dbReference type="EMBL" id="MBK9985012.1"/>
    </source>
</evidence>
<keyword evidence="2" id="KW-0808">Transferase</keyword>
<name>A0A9D7SZT3_9BACT</name>
<reference evidence="2 3" key="1">
    <citation type="submission" date="2020-10" db="EMBL/GenBank/DDBJ databases">
        <title>Connecting structure to function with the recovery of over 1000 high-quality activated sludge metagenome-assembled genomes encoding full-length rRNA genes using long-read sequencing.</title>
        <authorList>
            <person name="Singleton C.M."/>
            <person name="Petriglieri F."/>
            <person name="Kristensen J.M."/>
            <person name="Kirkegaard R.H."/>
            <person name="Michaelsen T.Y."/>
            <person name="Andersen M.H."/>
            <person name="Karst S.M."/>
            <person name="Dueholm M.S."/>
            <person name="Nielsen P.H."/>
            <person name="Albertsen M."/>
        </authorList>
    </citation>
    <scope>NUCLEOTIDE SEQUENCE [LARGE SCALE GENOMIC DNA]</scope>
    <source>
        <strain evidence="2">Ribe_18-Q3-R11-54_MAXAC.273</strain>
    </source>
</reference>
<dbReference type="Pfam" id="PF05050">
    <property type="entry name" value="Methyltransf_21"/>
    <property type="match status" value="1"/>
</dbReference>
<sequence>MRKILKRIVHYWPWPLTVNEKYDRQTEAVLKKVCKPDVSCIDVGCYNGEILSLMKKYAPRAHHIAFEPIPHQFQHLKQKFGDTATIYPFALGDENTETTFNHVVSNPTYSGLKKRTYKGEESILEIKVQVRQLDTVLSDDIPIRVIKIDVEGGEYDVLRGGMKTLKKWRPYLIFEHGIGGADKYGVSPGDVYRFLVKELGYTICLMEDFLAGEKVKGFTLAEFEDQFWKGKNCYFLALAG</sequence>
<dbReference type="PANTHER" id="PTHR34203:SF15">
    <property type="entry name" value="SLL1173 PROTEIN"/>
    <property type="match status" value="1"/>
</dbReference>
<evidence type="ECO:0000313" key="3">
    <source>
        <dbReference type="Proteomes" id="UP000808337"/>
    </source>
</evidence>
<comment type="caution">
    <text evidence="2">The sequence shown here is derived from an EMBL/GenBank/DDBJ whole genome shotgun (WGS) entry which is preliminary data.</text>
</comment>
<accession>A0A9D7SZT3</accession>
<dbReference type="Proteomes" id="UP000808337">
    <property type="component" value="Unassembled WGS sequence"/>
</dbReference>
<evidence type="ECO:0000259" key="1">
    <source>
        <dbReference type="Pfam" id="PF05050"/>
    </source>
</evidence>
<dbReference type="SUPFAM" id="SSF53335">
    <property type="entry name" value="S-adenosyl-L-methionine-dependent methyltransferases"/>
    <property type="match status" value="1"/>
</dbReference>
<proteinExistence type="predicted"/>
<dbReference type="InterPro" id="IPR052514">
    <property type="entry name" value="SAM-dependent_MTase"/>
</dbReference>
<gene>
    <name evidence="2" type="ORF">IPP15_22065</name>
</gene>
<dbReference type="GO" id="GO:0032259">
    <property type="term" value="P:methylation"/>
    <property type="evidence" value="ECO:0007669"/>
    <property type="project" value="UniProtKB-KW"/>
</dbReference>
<dbReference type="InterPro" id="IPR029063">
    <property type="entry name" value="SAM-dependent_MTases_sf"/>
</dbReference>
<dbReference type="EMBL" id="JADKGY010000032">
    <property type="protein sequence ID" value="MBK9985012.1"/>
    <property type="molecule type" value="Genomic_DNA"/>
</dbReference>
<dbReference type="InterPro" id="IPR006342">
    <property type="entry name" value="FkbM_mtfrase"/>
</dbReference>
<dbReference type="NCBIfam" id="TIGR01444">
    <property type="entry name" value="fkbM_fam"/>
    <property type="match status" value="1"/>
</dbReference>